<evidence type="ECO:0000313" key="7">
    <source>
        <dbReference type="Proteomes" id="UP000019151"/>
    </source>
</evidence>
<organism evidence="6 7">
    <name type="scientific">Gemmatirosa kalamazoonensis</name>
    <dbReference type="NCBI Taxonomy" id="861299"/>
    <lineage>
        <taxon>Bacteria</taxon>
        <taxon>Pseudomonadati</taxon>
        <taxon>Gemmatimonadota</taxon>
        <taxon>Gemmatimonadia</taxon>
        <taxon>Gemmatimonadales</taxon>
        <taxon>Gemmatimonadaceae</taxon>
        <taxon>Gemmatirosa</taxon>
    </lineage>
</organism>
<feature type="domain" description="Glycosyl hydrolase family 31 C-terminal" evidence="5">
    <location>
        <begin position="565"/>
        <end position="651"/>
    </location>
</feature>
<gene>
    <name evidence="6" type="ORF">J421_4860</name>
</gene>
<dbReference type="InterPro" id="IPR048395">
    <property type="entry name" value="Glyco_hydro_31_C"/>
</dbReference>
<dbReference type="InterPro" id="IPR051816">
    <property type="entry name" value="Glycosyl_Hydrolase_31"/>
</dbReference>
<dbReference type="SUPFAM" id="SSF51011">
    <property type="entry name" value="Glycosyl hydrolase domain"/>
    <property type="match status" value="1"/>
</dbReference>
<dbReference type="AlphaFoldDB" id="W0RPX8"/>
<dbReference type="GO" id="GO:0004553">
    <property type="term" value="F:hydrolase activity, hydrolyzing O-glycosyl compounds"/>
    <property type="evidence" value="ECO:0007669"/>
    <property type="project" value="InterPro"/>
</dbReference>
<dbReference type="PANTHER" id="PTHR43863:SF2">
    <property type="entry name" value="MALTASE-GLUCOAMYLASE"/>
    <property type="match status" value="1"/>
</dbReference>
<dbReference type="Gene3D" id="2.60.40.1180">
    <property type="entry name" value="Golgi alpha-mannosidase II"/>
    <property type="match status" value="2"/>
</dbReference>
<dbReference type="Pfam" id="PF17137">
    <property type="entry name" value="DUF5110"/>
    <property type="match status" value="1"/>
</dbReference>
<evidence type="ECO:0000259" key="5">
    <source>
        <dbReference type="Pfam" id="PF21365"/>
    </source>
</evidence>
<dbReference type="PATRIC" id="fig|861299.3.peg.4914"/>
<dbReference type="Pfam" id="PF01055">
    <property type="entry name" value="Glyco_hydro_31_2nd"/>
    <property type="match status" value="1"/>
</dbReference>
<keyword evidence="6" id="KW-0614">Plasmid</keyword>
<dbReference type="RefSeq" id="WP_025413739.1">
    <property type="nucleotide sequence ID" value="NZ_CP007129.1"/>
</dbReference>
<dbReference type="PANTHER" id="PTHR43863">
    <property type="entry name" value="HYDROLASE, PUTATIVE (AFU_ORTHOLOGUE AFUA_1G03140)-RELATED"/>
    <property type="match status" value="1"/>
</dbReference>
<keyword evidence="7" id="KW-1185">Reference proteome</keyword>
<dbReference type="InterPro" id="IPR033403">
    <property type="entry name" value="DUF5110"/>
</dbReference>
<dbReference type="SUPFAM" id="SSF51445">
    <property type="entry name" value="(Trans)glycosidases"/>
    <property type="match status" value="1"/>
</dbReference>
<comment type="similarity">
    <text evidence="1 2">Belongs to the glycosyl hydrolase 31 family.</text>
</comment>
<dbReference type="GO" id="GO:0005975">
    <property type="term" value="P:carbohydrate metabolic process"/>
    <property type="evidence" value="ECO:0007669"/>
    <property type="project" value="InterPro"/>
</dbReference>
<proteinExistence type="inferred from homology"/>
<reference evidence="6 7" key="1">
    <citation type="journal article" date="2014" name="Genome Announc.">
        <title>Genome Sequence and Methylome of Soil Bacterium Gemmatirosa kalamazoonensis KBS708T, a Member of the Rarely Cultivated Gemmatimonadetes Phylum.</title>
        <authorList>
            <person name="Debruyn J.M."/>
            <person name="Radosevich M."/>
            <person name="Wommack K.E."/>
            <person name="Polson S.W."/>
            <person name="Hauser L.J."/>
            <person name="Fawaz M.N."/>
            <person name="Korlach J."/>
            <person name="Tsai Y.C."/>
        </authorList>
    </citation>
    <scope>NUCLEOTIDE SEQUENCE [LARGE SCALE GENOMIC DNA]</scope>
    <source>
        <strain evidence="6 7">KBS708</strain>
        <plasmid evidence="7">Plasmid 1</plasmid>
    </source>
</reference>
<dbReference type="KEGG" id="gba:J421_4860"/>
<dbReference type="Pfam" id="PF21365">
    <property type="entry name" value="Glyco_hydro_31_3rd"/>
    <property type="match status" value="1"/>
</dbReference>
<feature type="domain" description="Glycoside hydrolase family 31 TIM barrel" evidence="3">
    <location>
        <begin position="243"/>
        <end position="557"/>
    </location>
</feature>
<dbReference type="EMBL" id="CP007129">
    <property type="protein sequence ID" value="AHG92395.1"/>
    <property type="molecule type" value="Genomic_DNA"/>
</dbReference>
<protein>
    <submittedName>
        <fullName evidence="6">Glycoside hydrolase family 31</fullName>
    </submittedName>
</protein>
<sequence length="749" mass="82075">MPDRLSRRDALKRLGALGTLGGLGALRGVLRSAEMVVAGRPVEVAVFAVSRVTVRITVRPIESGDPVPVPTTGALVSDAPGTLVRRTRVPGPVRVRAGDLVVGLSDGPPTIVVETRSGETVQRLTLDASAPGMSFLLPNGPLLGLGEGGPQFDRRGAADPMRNGQGGYRLATHGTRAPIQWLIGTGGGWAMFVHQPYGAFDLTGSPGRFTPPAESALPLDVFVVASHDPAIVMREYARVTGLPIMPPRWALGYQQSHRTLGGRDEILGVARTMREKRLPCDALIYLGTEFAPSGWNTRNGEFTWHAGNFPDPKAMLDTLHAEHFHVVLHAVVEGRRLTGRVTDPCTAPPLPSGRTPDNRWPPDRQVSCYWPAHRPLMALGVDGWWPDQGDGFDGPSRFNRHRMYYEGSLLERPNERPYALHRNASAGVQRFGGFVWSGDVHSRWETLATHVAVAINSGLSGLPYWGTDIGGFVPTAELTGELFVRWFQFGAFNPLFRSHGRNWHLHLPWGWDGGDGGPPETGSFHADPAALHDADVEPICRKYLELRMRLMPYLYTAVRDACDTGMPIVRALWLHHPDDSAAVADGTAYLWGRDVLVAPVVEQGATVRRAYLPRGRWWDFWTGEPVDGGRTVERAVDLATLPLWVRGGAVIPLGPVRQWVDEPSDAPTSLRVYPGADGRSTLYDDDGHTLDYRHGAWSRLALTWDDRRRRLTIAPAGGTPRAREFEVVLANGGEPRRVRFTGKAITVAM</sequence>
<accession>W0RPX8</accession>
<dbReference type="InterPro" id="IPR017853">
    <property type="entry name" value="GH"/>
</dbReference>
<name>W0RPX8_9BACT</name>
<dbReference type="InterPro" id="IPR013780">
    <property type="entry name" value="Glyco_hydro_b"/>
</dbReference>
<dbReference type="InterPro" id="IPR000322">
    <property type="entry name" value="Glyco_hydro_31_TIM"/>
</dbReference>
<dbReference type="InterPro" id="IPR006311">
    <property type="entry name" value="TAT_signal"/>
</dbReference>
<keyword evidence="2" id="KW-0326">Glycosidase</keyword>
<evidence type="ECO:0000259" key="4">
    <source>
        <dbReference type="Pfam" id="PF17137"/>
    </source>
</evidence>
<dbReference type="HOGENOM" id="CLU_000631_7_3_0"/>
<evidence type="ECO:0000259" key="3">
    <source>
        <dbReference type="Pfam" id="PF01055"/>
    </source>
</evidence>
<dbReference type="PROSITE" id="PS51318">
    <property type="entry name" value="TAT"/>
    <property type="match status" value="1"/>
</dbReference>
<dbReference type="InParanoid" id="W0RPX8"/>
<evidence type="ECO:0000313" key="6">
    <source>
        <dbReference type="EMBL" id="AHG92395.1"/>
    </source>
</evidence>
<dbReference type="Proteomes" id="UP000019151">
    <property type="component" value="Plasmid 1"/>
</dbReference>
<keyword evidence="2 6" id="KW-0378">Hydrolase</keyword>
<geneLocation type="plasmid" evidence="6 7">
    <name>1</name>
</geneLocation>
<feature type="domain" description="DUF5110" evidence="4">
    <location>
        <begin position="669"/>
        <end position="731"/>
    </location>
</feature>
<evidence type="ECO:0000256" key="1">
    <source>
        <dbReference type="ARBA" id="ARBA00007806"/>
    </source>
</evidence>
<evidence type="ECO:0000256" key="2">
    <source>
        <dbReference type="RuleBase" id="RU361185"/>
    </source>
</evidence>
<dbReference type="Gene3D" id="3.20.20.80">
    <property type="entry name" value="Glycosidases"/>
    <property type="match status" value="1"/>
</dbReference>